<reference evidence="4" key="1">
    <citation type="submission" date="2023-02" db="EMBL/GenBank/DDBJ databases">
        <title>Genome sequence of Hyphococcus flavus.</title>
        <authorList>
            <person name="Rong J.-C."/>
            <person name="Zhao Q."/>
            <person name="Yi M."/>
            <person name="Wu J.-Y."/>
        </authorList>
    </citation>
    <scope>NUCLEOTIDE SEQUENCE</scope>
    <source>
        <strain evidence="4">MCCC 1K03223</strain>
    </source>
</reference>
<feature type="transmembrane region" description="Helical" evidence="2">
    <location>
        <begin position="14"/>
        <end position="34"/>
    </location>
</feature>
<evidence type="ECO:0000259" key="3">
    <source>
        <dbReference type="Pfam" id="PF06580"/>
    </source>
</evidence>
<dbReference type="InterPro" id="IPR050640">
    <property type="entry name" value="Bact_2-comp_sensor_kinase"/>
</dbReference>
<dbReference type="RefSeq" id="WP_274491959.1">
    <property type="nucleotide sequence ID" value="NZ_CP118166.1"/>
</dbReference>
<sequence>MSENTRNIPSGRRFWIAQLIFWTVFWAFDVLQGLEYRRLNELDPAVTATLLKSLMPTGLGLTITSCFRYLFVRIRHYDEKLFITVAFIACVLGSFIFAAGHYELKHIFGIYDSTQIFYWKKWGAYAPSRFIILAIWTGLFLYLLYAGEAARQRARLSELETAASRARSEMLRYQVNPHLLFNALNTVSGHVLNNDMQTADRAIQSLSDLLRCSLSDGDATSITLEQEIARVGLYLDVERTRFGDDLKTRFIIPDELKNIQLPPLLLQPLVENAMKHGLSRSAKGGEITVSARQHDGHTQIVVRNEIPENSLLDYSAEKPASFGVGLKNVAERLDMFFDGDTSLEITEDTKLAFSVVLTFPSLSHGATQ</sequence>
<feature type="transmembrane region" description="Helical" evidence="2">
    <location>
        <begin position="54"/>
        <end position="72"/>
    </location>
</feature>
<keyword evidence="4" id="KW-0808">Transferase</keyword>
<feature type="transmembrane region" description="Helical" evidence="2">
    <location>
        <begin position="122"/>
        <end position="145"/>
    </location>
</feature>
<dbReference type="PANTHER" id="PTHR34220:SF9">
    <property type="entry name" value="SIGNAL TRANSDUCTION HISTIDINE KINASE INTERNAL REGION DOMAIN-CONTAINING PROTEIN"/>
    <property type="match status" value="1"/>
</dbReference>
<dbReference type="EMBL" id="CP118166">
    <property type="protein sequence ID" value="WDI30164.1"/>
    <property type="molecule type" value="Genomic_DNA"/>
</dbReference>
<protein>
    <submittedName>
        <fullName evidence="4">Histidine kinase</fullName>
    </submittedName>
</protein>
<keyword evidence="2" id="KW-0472">Membrane</keyword>
<dbReference type="GO" id="GO:0016020">
    <property type="term" value="C:membrane"/>
    <property type="evidence" value="ECO:0007669"/>
    <property type="project" value="InterPro"/>
</dbReference>
<feature type="transmembrane region" description="Helical" evidence="2">
    <location>
        <begin position="81"/>
        <end position="102"/>
    </location>
</feature>
<evidence type="ECO:0000313" key="4">
    <source>
        <dbReference type="EMBL" id="WDI30164.1"/>
    </source>
</evidence>
<dbReference type="Pfam" id="PF06580">
    <property type="entry name" value="His_kinase"/>
    <property type="match status" value="1"/>
</dbReference>
<keyword evidence="4" id="KW-0418">Kinase</keyword>
<organism evidence="4 5">
    <name type="scientific">Hyphococcus flavus</name>
    <dbReference type="NCBI Taxonomy" id="1866326"/>
    <lineage>
        <taxon>Bacteria</taxon>
        <taxon>Pseudomonadati</taxon>
        <taxon>Pseudomonadota</taxon>
        <taxon>Alphaproteobacteria</taxon>
        <taxon>Parvularculales</taxon>
        <taxon>Parvularculaceae</taxon>
        <taxon>Hyphococcus</taxon>
    </lineage>
</organism>
<accession>A0AAF0CEH2</accession>
<keyword evidence="2" id="KW-1133">Transmembrane helix</keyword>
<evidence type="ECO:0000256" key="2">
    <source>
        <dbReference type="SAM" id="Phobius"/>
    </source>
</evidence>
<evidence type="ECO:0000313" key="5">
    <source>
        <dbReference type="Proteomes" id="UP001214043"/>
    </source>
</evidence>
<dbReference type="Gene3D" id="3.30.565.10">
    <property type="entry name" value="Histidine kinase-like ATPase, C-terminal domain"/>
    <property type="match status" value="1"/>
</dbReference>
<keyword evidence="5" id="KW-1185">Reference proteome</keyword>
<dbReference type="SUPFAM" id="SSF55874">
    <property type="entry name" value="ATPase domain of HSP90 chaperone/DNA topoisomerase II/histidine kinase"/>
    <property type="match status" value="1"/>
</dbReference>
<dbReference type="AlphaFoldDB" id="A0AAF0CEH2"/>
<keyword evidence="2" id="KW-0812">Transmembrane</keyword>
<keyword evidence="1" id="KW-0175">Coiled coil</keyword>
<proteinExistence type="predicted"/>
<gene>
    <name evidence="4" type="ORF">PUV54_09350</name>
</gene>
<dbReference type="Proteomes" id="UP001214043">
    <property type="component" value="Chromosome"/>
</dbReference>
<dbReference type="InterPro" id="IPR036890">
    <property type="entry name" value="HATPase_C_sf"/>
</dbReference>
<dbReference type="InterPro" id="IPR010559">
    <property type="entry name" value="Sig_transdc_His_kin_internal"/>
</dbReference>
<name>A0AAF0CEH2_9PROT</name>
<feature type="coiled-coil region" evidence="1">
    <location>
        <begin position="149"/>
        <end position="176"/>
    </location>
</feature>
<dbReference type="PANTHER" id="PTHR34220">
    <property type="entry name" value="SENSOR HISTIDINE KINASE YPDA"/>
    <property type="match status" value="1"/>
</dbReference>
<evidence type="ECO:0000256" key="1">
    <source>
        <dbReference type="SAM" id="Coils"/>
    </source>
</evidence>
<dbReference type="KEGG" id="hfl:PUV54_09350"/>
<dbReference type="GO" id="GO:0000155">
    <property type="term" value="F:phosphorelay sensor kinase activity"/>
    <property type="evidence" value="ECO:0007669"/>
    <property type="project" value="InterPro"/>
</dbReference>
<feature type="domain" description="Signal transduction histidine kinase internal region" evidence="3">
    <location>
        <begin position="167"/>
        <end position="246"/>
    </location>
</feature>